<sequence length="99" mass="10835">MLLQAADFAQQGGFIIHLRTEQTCAVGKLALSGLEEYVRHFGQFGRIVPIGFEGIVDQQVPLNLVGGIKTVAQGDQDTEHCQSQNQATEIEFRKGSKGY</sequence>
<organism evidence="2 3">
    <name type="scientific">Oceanisphaera arctica</name>
    <dbReference type="NCBI Taxonomy" id="641510"/>
    <lineage>
        <taxon>Bacteria</taxon>
        <taxon>Pseudomonadati</taxon>
        <taxon>Pseudomonadota</taxon>
        <taxon>Gammaproteobacteria</taxon>
        <taxon>Aeromonadales</taxon>
        <taxon>Aeromonadaceae</taxon>
        <taxon>Oceanisphaera</taxon>
    </lineage>
</organism>
<evidence type="ECO:0000313" key="2">
    <source>
        <dbReference type="EMBL" id="PPL18465.1"/>
    </source>
</evidence>
<accession>A0A2P5TRK6</accession>
<evidence type="ECO:0000256" key="1">
    <source>
        <dbReference type="SAM" id="MobiDB-lite"/>
    </source>
</evidence>
<dbReference type="EMBL" id="MPZM01000001">
    <property type="protein sequence ID" value="PPL18465.1"/>
    <property type="molecule type" value="Genomic_DNA"/>
</dbReference>
<dbReference type="AlphaFoldDB" id="A0A2P5TRK6"/>
<gene>
    <name evidence="2" type="ORF">UN63_00540</name>
</gene>
<evidence type="ECO:0000313" key="3">
    <source>
        <dbReference type="Proteomes" id="UP000242231"/>
    </source>
</evidence>
<name>A0A2P5TRK6_9GAMM</name>
<proteinExistence type="predicted"/>
<keyword evidence="3" id="KW-1185">Reference proteome</keyword>
<protein>
    <submittedName>
        <fullName evidence="2">Uncharacterized protein</fullName>
    </submittedName>
</protein>
<feature type="compositionally biased region" description="Basic and acidic residues" evidence="1">
    <location>
        <begin position="90"/>
        <end position="99"/>
    </location>
</feature>
<dbReference type="Proteomes" id="UP000242231">
    <property type="component" value="Unassembled WGS sequence"/>
</dbReference>
<reference evidence="3" key="1">
    <citation type="submission" date="2016-11" db="EMBL/GenBank/DDBJ databases">
        <authorList>
            <person name="Sisinthy S."/>
            <person name="Ara S."/>
            <person name="Gundlapally S.R."/>
        </authorList>
    </citation>
    <scope>NUCLEOTIDE SEQUENCE [LARGE SCALE GENOMIC DNA]</scope>
    <source>
        <strain evidence="3">V1-41</strain>
    </source>
</reference>
<comment type="caution">
    <text evidence="2">The sequence shown here is derived from an EMBL/GenBank/DDBJ whole genome shotgun (WGS) entry which is preliminary data.</text>
</comment>
<feature type="region of interest" description="Disordered" evidence="1">
    <location>
        <begin position="76"/>
        <end position="99"/>
    </location>
</feature>